<reference evidence="2" key="1">
    <citation type="journal article" date="2023" name="Plant J.">
        <title>Genome sequences and population genomics provide insights into the demographic history, inbreeding, and mutation load of two 'living fossil' tree species of Dipteronia.</title>
        <authorList>
            <person name="Feng Y."/>
            <person name="Comes H.P."/>
            <person name="Chen J."/>
            <person name="Zhu S."/>
            <person name="Lu R."/>
            <person name="Zhang X."/>
            <person name="Li P."/>
            <person name="Qiu J."/>
            <person name="Olsen K.M."/>
            <person name="Qiu Y."/>
        </authorList>
    </citation>
    <scope>NUCLEOTIDE SEQUENCE</scope>
    <source>
        <strain evidence="2">KIB01</strain>
    </source>
</reference>
<accession>A0AAD9XN46</accession>
<name>A0AAD9XN46_9ROSI</name>
<keyword evidence="3" id="KW-1185">Reference proteome</keyword>
<evidence type="ECO:0000313" key="2">
    <source>
        <dbReference type="EMBL" id="KAK2662222.1"/>
    </source>
</evidence>
<protein>
    <recommendedName>
        <fullName evidence="1">Reverse transcriptase zinc-binding domain-containing protein</fullName>
    </recommendedName>
</protein>
<evidence type="ECO:0000313" key="3">
    <source>
        <dbReference type="Proteomes" id="UP001280121"/>
    </source>
</evidence>
<gene>
    <name evidence="2" type="ORF">Ddye_000796</name>
</gene>
<evidence type="ECO:0000259" key="1">
    <source>
        <dbReference type="Pfam" id="PF13966"/>
    </source>
</evidence>
<sequence length="122" mass="14068">MMVKWSSSGLVSSISWWKFLWWLNVPSKVKLFIWRACHNWIPSLVNLAKRGVGGDVLCPVCYRQAETSLHALWTCTALKKLRSMCPFMQAIMFHDGLPFGDFIRACVDHLSSYELDLLYVVL</sequence>
<dbReference type="Pfam" id="PF13966">
    <property type="entry name" value="zf-RVT"/>
    <property type="match status" value="1"/>
</dbReference>
<dbReference type="InterPro" id="IPR026960">
    <property type="entry name" value="RVT-Znf"/>
</dbReference>
<feature type="domain" description="Reverse transcriptase zinc-binding" evidence="1">
    <location>
        <begin position="14"/>
        <end position="80"/>
    </location>
</feature>
<dbReference type="Proteomes" id="UP001280121">
    <property type="component" value="Unassembled WGS sequence"/>
</dbReference>
<organism evidence="2 3">
    <name type="scientific">Dipteronia dyeriana</name>
    <dbReference type="NCBI Taxonomy" id="168575"/>
    <lineage>
        <taxon>Eukaryota</taxon>
        <taxon>Viridiplantae</taxon>
        <taxon>Streptophyta</taxon>
        <taxon>Embryophyta</taxon>
        <taxon>Tracheophyta</taxon>
        <taxon>Spermatophyta</taxon>
        <taxon>Magnoliopsida</taxon>
        <taxon>eudicotyledons</taxon>
        <taxon>Gunneridae</taxon>
        <taxon>Pentapetalae</taxon>
        <taxon>rosids</taxon>
        <taxon>malvids</taxon>
        <taxon>Sapindales</taxon>
        <taxon>Sapindaceae</taxon>
        <taxon>Hippocastanoideae</taxon>
        <taxon>Acereae</taxon>
        <taxon>Dipteronia</taxon>
    </lineage>
</organism>
<proteinExistence type="predicted"/>
<dbReference type="EMBL" id="JANJYI010000001">
    <property type="protein sequence ID" value="KAK2662222.1"/>
    <property type="molecule type" value="Genomic_DNA"/>
</dbReference>
<dbReference type="AlphaFoldDB" id="A0AAD9XN46"/>
<comment type="caution">
    <text evidence="2">The sequence shown here is derived from an EMBL/GenBank/DDBJ whole genome shotgun (WGS) entry which is preliminary data.</text>
</comment>